<dbReference type="RefSeq" id="WP_189073207.1">
    <property type="nucleotide sequence ID" value="NZ_BMQN01000004.1"/>
</dbReference>
<dbReference type="Gene3D" id="2.60.120.310">
    <property type="entry name" value="Copper type II, ascorbate-dependent monooxygenase, N-terminal domain"/>
    <property type="match status" value="2"/>
</dbReference>
<reference evidence="5" key="1">
    <citation type="journal article" date="2019" name="Int. J. Syst. Evol. Microbiol.">
        <title>The Global Catalogue of Microorganisms (GCM) 10K type strain sequencing project: providing services to taxonomists for standard genome sequencing and annotation.</title>
        <authorList>
            <consortium name="The Broad Institute Genomics Platform"/>
            <consortium name="The Broad Institute Genome Sequencing Center for Infectious Disease"/>
            <person name="Wu L."/>
            <person name="Ma J."/>
        </authorList>
    </citation>
    <scope>NUCLEOTIDE SEQUENCE [LARGE SCALE GENOMIC DNA]</scope>
    <source>
        <strain evidence="5">JCM 31405</strain>
    </source>
</reference>
<dbReference type="InterPro" id="IPR036939">
    <property type="entry name" value="Cu2_ascorb_mOase_N_sf"/>
</dbReference>
<dbReference type="InterPro" id="IPR014784">
    <property type="entry name" value="Cu2_ascorb_mOase-like_C"/>
</dbReference>
<feature type="compositionally biased region" description="Low complexity" evidence="2">
    <location>
        <begin position="30"/>
        <end position="51"/>
    </location>
</feature>
<organism evidence="4 5">
    <name type="scientific">Deinococcus sedimenti</name>
    <dbReference type="NCBI Taxonomy" id="1867090"/>
    <lineage>
        <taxon>Bacteria</taxon>
        <taxon>Thermotogati</taxon>
        <taxon>Deinococcota</taxon>
        <taxon>Deinococci</taxon>
        <taxon>Deinococcales</taxon>
        <taxon>Deinococcaceae</taxon>
        <taxon>Deinococcus</taxon>
    </lineage>
</organism>
<keyword evidence="5" id="KW-1185">Reference proteome</keyword>
<feature type="region of interest" description="Disordered" evidence="2">
    <location>
        <begin position="30"/>
        <end position="54"/>
    </location>
</feature>
<gene>
    <name evidence="4" type="ORF">GCM10008960_21920</name>
</gene>
<evidence type="ECO:0000313" key="5">
    <source>
        <dbReference type="Proteomes" id="UP000644548"/>
    </source>
</evidence>
<dbReference type="Gene3D" id="2.60.120.230">
    <property type="match status" value="1"/>
</dbReference>
<dbReference type="Pfam" id="PF03712">
    <property type="entry name" value="Cu2_monoox_C"/>
    <property type="match status" value="1"/>
</dbReference>
<evidence type="ECO:0000256" key="2">
    <source>
        <dbReference type="SAM" id="MobiDB-lite"/>
    </source>
</evidence>
<accession>A0ABQ2S5L6</accession>
<sequence length="480" mass="50282">MTPILNRLLLGGALSLGAVLLGSGLPGAGLAQSAPTAPHHAPTSTSPHPATQLGTAVPPVQLAAPHVRADQTVSMSAPYTPSATLTDDYRCFLIDPQVTQDRFLEGFEVIPGNTGVVHHVIVNQVTPEQATQARTLDGRDGQPGWPCFGGTGLNGATSTRRPDTGQLLSAVPKLQAAGVDVPKLLTALKDAGGNPLRAVTLYGEAGGDTARLIAALTDSGLMGNAARDGAHGDAGDVIAQAVGDVFGVGSWVPGAEATVFPTGTGRKISRGNLLVMQVHYNTLAGREPDVTRMHLQYAPPGAQRTPLRGLSLVAPVEIPCPAGAGGDLCTRDASLAQNARQDGPRATRLVEGVLALCGQTRATYAKQRADAATSSCDRIVPQDAQAVGVTLHMHTLGTSGTVTLNPGTPREQVLLDIPEWNFHWQGFYWYEQPIVLRRGDVLRVTCTWDNTLSEQPKYVVWGEGTQDEMCLAGLTITGQP</sequence>
<dbReference type="InterPro" id="IPR024548">
    <property type="entry name" value="Cu2_monoox_C"/>
</dbReference>
<dbReference type="InterPro" id="IPR008977">
    <property type="entry name" value="PHM/PNGase_F_dom_sf"/>
</dbReference>
<comment type="caution">
    <text evidence="4">The sequence shown here is derived from an EMBL/GenBank/DDBJ whole genome shotgun (WGS) entry which is preliminary data.</text>
</comment>
<evidence type="ECO:0000256" key="1">
    <source>
        <dbReference type="ARBA" id="ARBA00023157"/>
    </source>
</evidence>
<keyword evidence="1" id="KW-1015">Disulfide bond</keyword>
<name>A0ABQ2S5L6_9DEIO</name>
<evidence type="ECO:0000313" key="4">
    <source>
        <dbReference type="EMBL" id="GGR94571.1"/>
    </source>
</evidence>
<protein>
    <recommendedName>
        <fullName evidence="3">Copper type II ascorbate-dependent monooxygenase C-terminal domain-containing protein</fullName>
    </recommendedName>
</protein>
<proteinExistence type="predicted"/>
<evidence type="ECO:0000259" key="3">
    <source>
        <dbReference type="Pfam" id="PF03712"/>
    </source>
</evidence>
<dbReference type="SUPFAM" id="SSF49742">
    <property type="entry name" value="PHM/PNGase F"/>
    <property type="match status" value="3"/>
</dbReference>
<feature type="domain" description="Copper type II ascorbate-dependent monooxygenase C-terminal" evidence="3">
    <location>
        <begin position="384"/>
        <end position="471"/>
    </location>
</feature>
<dbReference type="Proteomes" id="UP000644548">
    <property type="component" value="Unassembled WGS sequence"/>
</dbReference>
<dbReference type="EMBL" id="BMQN01000004">
    <property type="protein sequence ID" value="GGR94571.1"/>
    <property type="molecule type" value="Genomic_DNA"/>
</dbReference>